<evidence type="ECO:0000313" key="1">
    <source>
        <dbReference type="EMBL" id="KIC60909.1"/>
    </source>
</evidence>
<dbReference type="Proteomes" id="UP000031166">
    <property type="component" value="Unassembled WGS sequence"/>
</dbReference>
<organism evidence="1 2">
    <name type="scientific">Brevundimonas nasdae</name>
    <dbReference type="NCBI Taxonomy" id="172043"/>
    <lineage>
        <taxon>Bacteria</taxon>
        <taxon>Pseudomonadati</taxon>
        <taxon>Pseudomonadota</taxon>
        <taxon>Alphaproteobacteria</taxon>
        <taxon>Caulobacterales</taxon>
        <taxon>Caulobacteraceae</taxon>
        <taxon>Brevundimonas</taxon>
    </lineage>
</organism>
<dbReference type="AlphaFoldDB" id="A0A0B4CI19"/>
<name>A0A0B4CI19_9CAUL</name>
<proteinExistence type="predicted"/>
<gene>
    <name evidence="1" type="ORF">RM53_02170</name>
</gene>
<dbReference type="RefSeq" id="WP_039244020.1">
    <property type="nucleotide sequence ID" value="NZ_JWSY01000003.1"/>
</dbReference>
<sequence length="228" mass="23809">MALLDEPEADDALLALDRALVEAVRARVAAGPRDRADASAIALRQLLDGASTDEAAAVKAVWGRIEVATGPALVVCGGVAQALATDRYGLRSRPLSADEALKAAEAGSRAVIDLSPDRPWWGRLLARPELKIVAALPDDRRGRPQAFVVSKEMSGPTGDDRSFWVTDSGWSETKIVDALGDAGLVADPLAAAGGLKLFMLTGYVQVDDGRLKSAPGRMSGVIGAAPIF</sequence>
<dbReference type="STRING" id="172043.RM53_02170"/>
<dbReference type="EMBL" id="JWSY01000003">
    <property type="protein sequence ID" value="KIC60909.1"/>
    <property type="molecule type" value="Genomic_DNA"/>
</dbReference>
<evidence type="ECO:0000313" key="2">
    <source>
        <dbReference type="Proteomes" id="UP000031166"/>
    </source>
</evidence>
<reference evidence="1 2" key="1">
    <citation type="submission" date="2014-12" db="EMBL/GenBank/DDBJ databases">
        <title>Genome sequencing of Brevundimonas nasdae TPW30.</title>
        <authorList>
            <person name="Tan P.W."/>
            <person name="Chan K.-G."/>
        </authorList>
    </citation>
    <scope>NUCLEOTIDE SEQUENCE [LARGE SCALE GENOMIC DNA]</scope>
    <source>
        <strain evidence="1 2">TPW30</strain>
    </source>
</reference>
<protein>
    <recommendedName>
        <fullName evidence="3">Chorismate mutase</fullName>
    </recommendedName>
</protein>
<comment type="caution">
    <text evidence="1">The sequence shown here is derived from an EMBL/GenBank/DDBJ whole genome shotgun (WGS) entry which is preliminary data.</text>
</comment>
<evidence type="ECO:0008006" key="3">
    <source>
        <dbReference type="Google" id="ProtNLM"/>
    </source>
</evidence>
<accession>A0A0B4CI19</accession>